<keyword evidence="2" id="KW-1185">Reference proteome</keyword>
<dbReference type="EMBL" id="OZ020113">
    <property type="protein sequence ID" value="CAK9266524.1"/>
    <property type="molecule type" value="Genomic_DNA"/>
</dbReference>
<organism evidence="1 2">
    <name type="scientific">Sphagnum jensenii</name>
    <dbReference type="NCBI Taxonomy" id="128206"/>
    <lineage>
        <taxon>Eukaryota</taxon>
        <taxon>Viridiplantae</taxon>
        <taxon>Streptophyta</taxon>
        <taxon>Embryophyta</taxon>
        <taxon>Bryophyta</taxon>
        <taxon>Sphagnophytina</taxon>
        <taxon>Sphagnopsida</taxon>
        <taxon>Sphagnales</taxon>
        <taxon>Sphagnaceae</taxon>
        <taxon>Sphagnum</taxon>
    </lineage>
</organism>
<accession>A0ABP0WI82</accession>
<name>A0ABP0WI82_9BRYO</name>
<evidence type="ECO:0000313" key="1">
    <source>
        <dbReference type="EMBL" id="CAK9266524.1"/>
    </source>
</evidence>
<evidence type="ECO:0000313" key="2">
    <source>
        <dbReference type="Proteomes" id="UP001497444"/>
    </source>
</evidence>
<proteinExistence type="predicted"/>
<dbReference type="Proteomes" id="UP001497444">
    <property type="component" value="Chromosome 18"/>
</dbReference>
<gene>
    <name evidence="1" type="ORF">CSSPJE1EN1_LOCUS12002</name>
</gene>
<reference evidence="1" key="1">
    <citation type="submission" date="2024-02" db="EMBL/GenBank/DDBJ databases">
        <authorList>
            <consortium name="ELIXIR-Norway"/>
            <consortium name="Elixir Norway"/>
        </authorList>
    </citation>
    <scope>NUCLEOTIDE SEQUENCE</scope>
</reference>
<protein>
    <submittedName>
        <fullName evidence="1">Uncharacterized protein</fullName>
    </submittedName>
</protein>
<sequence>MLQAWAGNLPTQTRDQEWSSWLEAAIGRVMCCNMRLAKAKKHFRGFSVRMHTKKIQLAESQLQGDPTNEKVRDILSDSQAKLAEIYQDQVSRNQHLSSANWFRYGDTCSKTFFDFHRIGKKKTILRELETENGPITGQSDLSHYVTDFYARLYSSETHVPGTQEAQERCWDSVLVRVA</sequence>